<dbReference type="OrthoDB" id="10263272at2759"/>
<protein>
    <submittedName>
        <fullName evidence="8">1301_t:CDS:1</fullName>
    </submittedName>
</protein>
<reference evidence="8" key="1">
    <citation type="submission" date="2021-06" db="EMBL/GenBank/DDBJ databases">
        <authorList>
            <person name="Kallberg Y."/>
            <person name="Tangrot J."/>
            <person name="Rosling A."/>
        </authorList>
    </citation>
    <scope>NUCLEOTIDE SEQUENCE</scope>
    <source>
        <strain evidence="8">CL551</strain>
    </source>
</reference>
<dbReference type="Proteomes" id="UP000789342">
    <property type="component" value="Unassembled WGS sequence"/>
</dbReference>
<keyword evidence="2 5" id="KW-0853">WD repeat</keyword>
<comment type="caution">
    <text evidence="8">The sequence shown here is derived from an EMBL/GenBank/DDBJ whole genome shotgun (WGS) entry which is preliminary data.</text>
</comment>
<dbReference type="SMART" id="SM00320">
    <property type="entry name" value="WD40"/>
    <property type="match status" value="7"/>
</dbReference>
<dbReference type="InterPro" id="IPR036322">
    <property type="entry name" value="WD40_repeat_dom_sf"/>
</dbReference>
<dbReference type="InterPro" id="IPR056150">
    <property type="entry name" value="WD40_CDC20-Fz"/>
</dbReference>
<evidence type="ECO:0000259" key="7">
    <source>
        <dbReference type="Pfam" id="PF24807"/>
    </source>
</evidence>
<dbReference type="PANTHER" id="PTHR19918">
    <property type="entry name" value="CELL DIVISION CYCLE 20 CDC20 FIZZY -RELATED"/>
    <property type="match status" value="1"/>
</dbReference>
<dbReference type="InterPro" id="IPR001680">
    <property type="entry name" value="WD40_rpt"/>
</dbReference>
<evidence type="ECO:0000256" key="4">
    <source>
        <dbReference type="ARBA" id="ARBA00023306"/>
    </source>
</evidence>
<dbReference type="SUPFAM" id="SSF50978">
    <property type="entry name" value="WD40 repeat-like"/>
    <property type="match status" value="1"/>
</dbReference>
<dbReference type="PROSITE" id="PS50294">
    <property type="entry name" value="WD_REPEATS_REGION"/>
    <property type="match status" value="1"/>
</dbReference>
<dbReference type="InterPro" id="IPR033010">
    <property type="entry name" value="Cdc20/Fizzy"/>
</dbReference>
<keyword evidence="3" id="KW-0677">Repeat</keyword>
<feature type="compositionally biased region" description="Basic and acidic residues" evidence="6">
    <location>
        <begin position="111"/>
        <end position="124"/>
    </location>
</feature>
<feature type="repeat" description="WD" evidence="5">
    <location>
        <begin position="471"/>
        <end position="506"/>
    </location>
</feature>
<dbReference type="CDD" id="cd00200">
    <property type="entry name" value="WD40"/>
    <property type="match status" value="1"/>
</dbReference>
<feature type="region of interest" description="Disordered" evidence="6">
    <location>
        <begin position="92"/>
        <end position="124"/>
    </location>
</feature>
<evidence type="ECO:0000256" key="2">
    <source>
        <dbReference type="ARBA" id="ARBA00022574"/>
    </source>
</evidence>
<evidence type="ECO:0000256" key="1">
    <source>
        <dbReference type="ARBA" id="ARBA00006445"/>
    </source>
</evidence>
<dbReference type="GO" id="GO:0031145">
    <property type="term" value="P:anaphase-promoting complex-dependent catabolic process"/>
    <property type="evidence" value="ECO:0007669"/>
    <property type="project" value="TreeGrafter"/>
</dbReference>
<dbReference type="Pfam" id="PF24807">
    <property type="entry name" value="WD40_CDC20-Fz"/>
    <property type="match status" value="1"/>
</dbReference>
<dbReference type="EMBL" id="CAJVPV010011597">
    <property type="protein sequence ID" value="CAG8662567.1"/>
    <property type="molecule type" value="Genomic_DNA"/>
</dbReference>
<keyword evidence="4" id="KW-0131">Cell cycle</keyword>
<evidence type="ECO:0000313" key="9">
    <source>
        <dbReference type="Proteomes" id="UP000789342"/>
    </source>
</evidence>
<dbReference type="Gene3D" id="2.130.10.10">
    <property type="entry name" value="YVTN repeat-like/Quinoprotein amine dehydrogenase"/>
    <property type="match status" value="1"/>
</dbReference>
<proteinExistence type="inferred from homology"/>
<evidence type="ECO:0000313" key="8">
    <source>
        <dbReference type="EMBL" id="CAG8662567.1"/>
    </source>
</evidence>
<feature type="compositionally biased region" description="Polar residues" evidence="6">
    <location>
        <begin position="92"/>
        <end position="104"/>
    </location>
</feature>
<dbReference type="GO" id="GO:1990757">
    <property type="term" value="F:ubiquitin ligase activator activity"/>
    <property type="evidence" value="ECO:0007669"/>
    <property type="project" value="TreeGrafter"/>
</dbReference>
<evidence type="ECO:0000256" key="5">
    <source>
        <dbReference type="PROSITE-ProRule" id="PRU00221"/>
    </source>
</evidence>
<dbReference type="PROSITE" id="PS50082">
    <property type="entry name" value="WD_REPEATS_2"/>
    <property type="match status" value="2"/>
</dbReference>
<comment type="similarity">
    <text evidence="1">Belongs to the WD repeat CDC20/Fizzy family.</text>
</comment>
<dbReference type="GO" id="GO:0005680">
    <property type="term" value="C:anaphase-promoting complex"/>
    <property type="evidence" value="ECO:0007669"/>
    <property type="project" value="TreeGrafter"/>
</dbReference>
<dbReference type="AlphaFoldDB" id="A0A9N9H928"/>
<organism evidence="8 9">
    <name type="scientific">Acaulospora morrowiae</name>
    <dbReference type="NCBI Taxonomy" id="94023"/>
    <lineage>
        <taxon>Eukaryota</taxon>
        <taxon>Fungi</taxon>
        <taxon>Fungi incertae sedis</taxon>
        <taxon>Mucoromycota</taxon>
        <taxon>Glomeromycotina</taxon>
        <taxon>Glomeromycetes</taxon>
        <taxon>Diversisporales</taxon>
        <taxon>Acaulosporaceae</taxon>
        <taxon>Acaulospora</taxon>
    </lineage>
</organism>
<accession>A0A9N9H928</accession>
<feature type="repeat" description="WD" evidence="5">
    <location>
        <begin position="341"/>
        <end position="382"/>
    </location>
</feature>
<feature type="domain" description="CDC20/Fizzy WD40" evidence="7">
    <location>
        <begin position="218"/>
        <end position="504"/>
    </location>
</feature>
<sequence length="529" mass="60135">MPFVENKPALDFISFSSSNFIPNASETYESTASSTSFELSEELDSLLASGGHSSNTSFAQETSENYIASINRTTHFYRDRFIPVRTGDMITEFQSHPAPSSESNPSKRKRGDLESGKEKQEDRLHRSIVQRIMFPYYKSSDNIENIEIRSLSSTRKNLFKFQSSLRHSRVFDTPFRNAYSTTILSREVEELMTTPRKPERVINPTPYQILTFCNELMLKDDFYLNVVDWSPSKILGLGLESCVYLWNTGTSRMTKLCDLGDLHYVTSIKWLPQEFQLAISTAEGKVQIWDTQKVMKIRDMEAHKGRVGTIAWSGNLLSTGSSDRCIFHRDQRSPRDTFRVLTGHKSEICGLKWNNEGDQLASGGNANELFIWNSESCSPTQSLDGHKAAVRALSWSPHTRNLLASGGGHLDRQVRFWNTLNAKCLSIHNVKSQVCNLQWSPNANEIVSTHGWWNNDVIVWRYPSMEKIATLKGHTYRVLYFALSPNGEDIVTGAGGDDNTLRFWKIFNTPPKNKRKMVKSALKLDGLIR</sequence>
<dbReference type="PANTHER" id="PTHR19918:SF1">
    <property type="entry name" value="FIZZY-RELATED PROTEIN HOMOLOG"/>
    <property type="match status" value="1"/>
</dbReference>
<dbReference type="GO" id="GO:0010997">
    <property type="term" value="F:anaphase-promoting complex binding"/>
    <property type="evidence" value="ECO:0007669"/>
    <property type="project" value="InterPro"/>
</dbReference>
<name>A0A9N9H928_9GLOM</name>
<evidence type="ECO:0000256" key="3">
    <source>
        <dbReference type="ARBA" id="ARBA00022737"/>
    </source>
</evidence>
<keyword evidence="9" id="KW-1185">Reference proteome</keyword>
<dbReference type="GO" id="GO:1905786">
    <property type="term" value="P:positive regulation of anaphase-promoting complex-dependent catabolic process"/>
    <property type="evidence" value="ECO:0007669"/>
    <property type="project" value="TreeGrafter"/>
</dbReference>
<evidence type="ECO:0000256" key="6">
    <source>
        <dbReference type="SAM" id="MobiDB-lite"/>
    </source>
</evidence>
<dbReference type="InterPro" id="IPR015943">
    <property type="entry name" value="WD40/YVTN_repeat-like_dom_sf"/>
</dbReference>
<gene>
    <name evidence="8" type="ORF">AMORRO_LOCUS10469</name>
</gene>